<proteinExistence type="inferred from homology"/>
<evidence type="ECO:0000256" key="6">
    <source>
        <dbReference type="ARBA" id="ARBA00049097"/>
    </source>
</evidence>
<comment type="similarity">
    <text evidence="3">Belongs to the choline monooxygenase family.</text>
</comment>
<dbReference type="Pfam" id="PF00848">
    <property type="entry name" value="Ring_hydroxyl_A"/>
    <property type="match status" value="1"/>
</dbReference>
<evidence type="ECO:0000256" key="5">
    <source>
        <dbReference type="ARBA" id="ARBA00014931"/>
    </source>
</evidence>
<organism evidence="9 10">
    <name type="scientific">Zasmidium cellare</name>
    <name type="common">Wine cellar mold</name>
    <name type="synonym">Racodium cellare</name>
    <dbReference type="NCBI Taxonomy" id="395010"/>
    <lineage>
        <taxon>Eukaryota</taxon>
        <taxon>Fungi</taxon>
        <taxon>Dikarya</taxon>
        <taxon>Ascomycota</taxon>
        <taxon>Pezizomycotina</taxon>
        <taxon>Dothideomycetes</taxon>
        <taxon>Dothideomycetidae</taxon>
        <taxon>Mycosphaerellales</taxon>
        <taxon>Mycosphaerellaceae</taxon>
        <taxon>Zasmidium</taxon>
    </lineage>
</organism>
<dbReference type="SUPFAM" id="SSF55961">
    <property type="entry name" value="Bet v1-like"/>
    <property type="match status" value="1"/>
</dbReference>
<dbReference type="InterPro" id="IPR001663">
    <property type="entry name" value="Rng_hydr_dOase-A"/>
</dbReference>
<dbReference type="CDD" id="cd00680">
    <property type="entry name" value="RHO_alpha_C"/>
    <property type="match status" value="1"/>
</dbReference>
<evidence type="ECO:0000256" key="4">
    <source>
        <dbReference type="ARBA" id="ARBA00012763"/>
    </source>
</evidence>
<comment type="pathway">
    <text evidence="2">Amine and polyamine biosynthesis; betaine biosynthesis via choline pathway; betaine aldehyde from choline (monooxygenase route): step 1/1.</text>
</comment>
<comment type="function">
    <text evidence="1">Catalyzes the first step of the osmoprotectant glycine betaine synthesis.</text>
</comment>
<dbReference type="PANTHER" id="PTHR43756">
    <property type="entry name" value="CHOLINE MONOOXYGENASE, CHLOROPLASTIC"/>
    <property type="match status" value="1"/>
</dbReference>
<evidence type="ECO:0000256" key="2">
    <source>
        <dbReference type="ARBA" id="ARBA00004866"/>
    </source>
</evidence>
<evidence type="ECO:0000256" key="3">
    <source>
        <dbReference type="ARBA" id="ARBA00010848"/>
    </source>
</evidence>
<evidence type="ECO:0000313" key="9">
    <source>
        <dbReference type="EMBL" id="KAK4505428.1"/>
    </source>
</evidence>
<evidence type="ECO:0000256" key="1">
    <source>
        <dbReference type="ARBA" id="ARBA00002149"/>
    </source>
</evidence>
<feature type="compositionally biased region" description="Polar residues" evidence="7">
    <location>
        <begin position="304"/>
        <end position="322"/>
    </location>
</feature>
<dbReference type="Gene3D" id="3.90.380.10">
    <property type="entry name" value="Naphthalene 1,2-dioxygenase Alpha Subunit, Chain A, domain 1"/>
    <property type="match status" value="2"/>
</dbReference>
<dbReference type="EMBL" id="JAXOVC010000002">
    <property type="protein sequence ID" value="KAK4505428.1"/>
    <property type="molecule type" value="Genomic_DNA"/>
</dbReference>
<evidence type="ECO:0000256" key="7">
    <source>
        <dbReference type="SAM" id="MobiDB-lite"/>
    </source>
</evidence>
<reference evidence="9 10" key="1">
    <citation type="journal article" date="2023" name="G3 (Bethesda)">
        <title>A chromosome-level genome assembly of Zasmidium syzygii isolated from banana leaves.</title>
        <authorList>
            <person name="van Westerhoven A.C."/>
            <person name="Mehrabi R."/>
            <person name="Talebi R."/>
            <person name="Steentjes M.B.F."/>
            <person name="Corcolon B."/>
            <person name="Chong P.A."/>
            <person name="Kema G.H.J."/>
            <person name="Seidl M.F."/>
        </authorList>
    </citation>
    <scope>NUCLEOTIDE SEQUENCE [LARGE SCALE GENOMIC DNA]</scope>
    <source>
        <strain evidence="9 10">P124</strain>
    </source>
</reference>
<evidence type="ECO:0000313" key="10">
    <source>
        <dbReference type="Proteomes" id="UP001305779"/>
    </source>
</evidence>
<sequence length="342" mass="38707">MASSLPRTLPASWYCSKPLYSLEQRAVFLKSWYLLGPVTKFKENEPVVYEYAGVTLTATRATPDDASIVVVDDQGKHPKTHLTPTGLLFSTISKAAPSFHEFFPGLEDVLSKVDFRARPYRRSISYYGDFNWKTMVDGYQECLHCAYTHPSFSVLYPPASYAVVNHHNWCRHIADPEKPDDGLFLYFFPVCTLNVYGGGMSQFRVCPTEEPGRTRMEFDYYNVEAGEKFEEYYKFVRQVAIEDYELCEKAQSNLERGIYAEGILNPVKETGVAYYQQRVLEMVLSQHHEDKQKKLLKQPAYGASSESTSSQPELDSSSYSGNSNFALHSNAARAKTGVAVST</sequence>
<comment type="caution">
    <text evidence="9">The sequence shown here is derived from an EMBL/GenBank/DDBJ whole genome shotgun (WGS) entry which is preliminary data.</text>
</comment>
<dbReference type="InterPro" id="IPR015879">
    <property type="entry name" value="Ring_hydroxy_dOase_asu_C_dom"/>
</dbReference>
<feature type="domain" description="Aromatic-ring-hydroxylating dioxygenase alpha subunit C-terminal" evidence="8">
    <location>
        <begin position="121"/>
        <end position="283"/>
    </location>
</feature>
<dbReference type="SUPFAM" id="SSF50022">
    <property type="entry name" value="ISP domain"/>
    <property type="match status" value="1"/>
</dbReference>
<accession>A0ABR0EW76</accession>
<feature type="region of interest" description="Disordered" evidence="7">
    <location>
        <begin position="294"/>
        <end position="322"/>
    </location>
</feature>
<keyword evidence="10" id="KW-1185">Reference proteome</keyword>
<comment type="catalytic activity">
    <reaction evidence="6">
        <text>choline + 2 reduced [2Fe-2S]-[ferredoxin] + O2 + 2 H(+) = betaine aldehyde hydrate + 2 oxidized [2Fe-2S]-[ferredoxin] + H2O</text>
        <dbReference type="Rhea" id="RHEA:17769"/>
        <dbReference type="Rhea" id="RHEA-COMP:10000"/>
        <dbReference type="Rhea" id="RHEA-COMP:10001"/>
        <dbReference type="ChEBI" id="CHEBI:15354"/>
        <dbReference type="ChEBI" id="CHEBI:15377"/>
        <dbReference type="ChEBI" id="CHEBI:15378"/>
        <dbReference type="ChEBI" id="CHEBI:15379"/>
        <dbReference type="ChEBI" id="CHEBI:15870"/>
        <dbReference type="ChEBI" id="CHEBI:33737"/>
        <dbReference type="ChEBI" id="CHEBI:33738"/>
        <dbReference type="EC" id="1.14.15.7"/>
    </reaction>
</comment>
<protein>
    <recommendedName>
        <fullName evidence="5">Choline monooxygenase, chloroplastic</fullName>
        <ecNumber evidence="4">1.14.15.7</ecNumber>
    </recommendedName>
</protein>
<dbReference type="PANTHER" id="PTHR43756:SF3">
    <property type="entry name" value="CHOLINE MONOOXYGENASE, CHLOROPLASTIC"/>
    <property type="match status" value="1"/>
</dbReference>
<name>A0ABR0EW76_ZASCE</name>
<evidence type="ECO:0000259" key="8">
    <source>
        <dbReference type="Pfam" id="PF00848"/>
    </source>
</evidence>
<gene>
    <name evidence="9" type="ORF">PRZ48_003391</name>
</gene>
<dbReference type="Proteomes" id="UP001305779">
    <property type="component" value="Unassembled WGS sequence"/>
</dbReference>
<dbReference type="EC" id="1.14.15.7" evidence="4"/>
<dbReference type="InterPro" id="IPR036922">
    <property type="entry name" value="Rieske_2Fe-2S_sf"/>
</dbReference>